<reference evidence="1" key="2">
    <citation type="journal article" date="2015" name="Fish Shellfish Immunol.">
        <title>Early steps in the European eel (Anguilla anguilla)-Vibrio vulnificus interaction in the gills: Role of the RtxA13 toxin.</title>
        <authorList>
            <person name="Callol A."/>
            <person name="Pajuelo D."/>
            <person name="Ebbesson L."/>
            <person name="Teles M."/>
            <person name="MacKenzie S."/>
            <person name="Amaro C."/>
        </authorList>
    </citation>
    <scope>NUCLEOTIDE SEQUENCE</scope>
</reference>
<reference evidence="1" key="1">
    <citation type="submission" date="2014-11" db="EMBL/GenBank/DDBJ databases">
        <authorList>
            <person name="Amaro Gonzalez C."/>
        </authorList>
    </citation>
    <scope>NUCLEOTIDE SEQUENCE</scope>
</reference>
<dbReference type="EMBL" id="GBXM01004985">
    <property type="protein sequence ID" value="JAI03593.1"/>
    <property type="molecule type" value="Transcribed_RNA"/>
</dbReference>
<name>A0A0E9XLH6_ANGAN</name>
<proteinExistence type="predicted"/>
<evidence type="ECO:0000313" key="1">
    <source>
        <dbReference type="EMBL" id="JAI03593.1"/>
    </source>
</evidence>
<accession>A0A0E9XLH6</accession>
<organism evidence="1">
    <name type="scientific">Anguilla anguilla</name>
    <name type="common">European freshwater eel</name>
    <name type="synonym">Muraena anguilla</name>
    <dbReference type="NCBI Taxonomy" id="7936"/>
    <lineage>
        <taxon>Eukaryota</taxon>
        <taxon>Metazoa</taxon>
        <taxon>Chordata</taxon>
        <taxon>Craniata</taxon>
        <taxon>Vertebrata</taxon>
        <taxon>Euteleostomi</taxon>
        <taxon>Actinopterygii</taxon>
        <taxon>Neopterygii</taxon>
        <taxon>Teleostei</taxon>
        <taxon>Anguilliformes</taxon>
        <taxon>Anguillidae</taxon>
        <taxon>Anguilla</taxon>
    </lineage>
</organism>
<protein>
    <submittedName>
        <fullName evidence="1">Uncharacterized protein</fullName>
    </submittedName>
</protein>
<sequence>MLQLTQPSKTAPM</sequence>